<dbReference type="Proteomes" id="UP000253831">
    <property type="component" value="Unassembled WGS sequence"/>
</dbReference>
<name>A0A369XWF9_9PROT</name>
<sequence length="317" mass="36070">MSSETCSTVSRRAAELFLQLLERHDHLVLHRDLLRQRELVREMVNFGILAFETHASEIMIDVIDGQESVEVEVDQGRGIARYLCPESGRELSVPLYEVELYRLKPQRLCVTIAEQLEIGDEFARHIEAPLMSDRFWFLGNANLGGARLPVFFARNLTRHLDAIVSTLQGRSDTEGGLMLYSGKAPSPHIVFPGRHFAVGLIDAFSTESTSATLIRSYLDKIVSGISPDRSDPLFSFDYRSGELIIRGRSKVFKGVQRDIVAWLWKMRESDHGGFSWADIKRYANSDSRGIDDAFSGKACREDWIERICAARYRLRRD</sequence>
<evidence type="ECO:0000313" key="2">
    <source>
        <dbReference type="Proteomes" id="UP000253831"/>
    </source>
</evidence>
<accession>A0A369XWF9</accession>
<dbReference type="EMBL" id="QPGA01000001">
    <property type="protein sequence ID" value="RDE52517.1"/>
    <property type="molecule type" value="Genomic_DNA"/>
</dbReference>
<gene>
    <name evidence="1" type="ORF">DVS81_01850</name>
</gene>
<dbReference type="AlphaFoldDB" id="A0A369XWF9"/>
<evidence type="ECO:0000313" key="1">
    <source>
        <dbReference type="EMBL" id="RDE52517.1"/>
    </source>
</evidence>
<reference evidence="1 2" key="1">
    <citation type="submission" date="2018-05" db="EMBL/GenBank/DDBJ databases">
        <title>Integrated omic analyses show evidence that a Ca. Accumulibacter phosphatis strain performs denitrification under micro-aerobic conditions.</title>
        <authorList>
            <person name="Camejo P.Y."/>
            <person name="Katherine M.D."/>
            <person name="Daniel N.R."/>
        </authorList>
    </citation>
    <scope>NUCLEOTIDE SEQUENCE [LARGE SCALE GENOMIC DNA]</scope>
    <source>
        <strain evidence="1">UW-LDO-IC</strain>
    </source>
</reference>
<organism evidence="1 2">
    <name type="scientific">Candidatus Accumulibacter meliphilus</name>
    <dbReference type="NCBI Taxonomy" id="2211374"/>
    <lineage>
        <taxon>Bacteria</taxon>
        <taxon>Pseudomonadati</taxon>
        <taxon>Pseudomonadota</taxon>
        <taxon>Betaproteobacteria</taxon>
        <taxon>Candidatus Accumulibacter</taxon>
    </lineage>
</organism>
<comment type="caution">
    <text evidence="1">The sequence shown here is derived from an EMBL/GenBank/DDBJ whole genome shotgun (WGS) entry which is preliminary data.</text>
</comment>
<protein>
    <submittedName>
        <fullName evidence="1">Uncharacterized protein</fullName>
    </submittedName>
</protein>
<proteinExistence type="predicted"/>